<evidence type="ECO:0000313" key="2">
    <source>
        <dbReference type="EMBL" id="KAF5915442.1"/>
    </source>
</evidence>
<feature type="compositionally biased region" description="Polar residues" evidence="1">
    <location>
        <begin position="69"/>
        <end position="88"/>
    </location>
</feature>
<organism evidence="2 3">
    <name type="scientific">Diceros bicornis minor</name>
    <name type="common">South-central black rhinoceros</name>
    <dbReference type="NCBI Taxonomy" id="77932"/>
    <lineage>
        <taxon>Eukaryota</taxon>
        <taxon>Metazoa</taxon>
        <taxon>Chordata</taxon>
        <taxon>Craniata</taxon>
        <taxon>Vertebrata</taxon>
        <taxon>Euteleostomi</taxon>
        <taxon>Mammalia</taxon>
        <taxon>Eutheria</taxon>
        <taxon>Laurasiatheria</taxon>
        <taxon>Perissodactyla</taxon>
        <taxon>Rhinocerotidae</taxon>
        <taxon>Diceros</taxon>
    </lineage>
</organism>
<dbReference type="AlphaFoldDB" id="A0A7J7EI04"/>
<feature type="region of interest" description="Disordered" evidence="1">
    <location>
        <begin position="69"/>
        <end position="103"/>
    </location>
</feature>
<dbReference type="EMBL" id="JACDTQ010002862">
    <property type="protein sequence ID" value="KAF5915442.1"/>
    <property type="molecule type" value="Genomic_DNA"/>
</dbReference>
<feature type="non-terminal residue" evidence="2">
    <location>
        <position position="103"/>
    </location>
</feature>
<evidence type="ECO:0000256" key="1">
    <source>
        <dbReference type="SAM" id="MobiDB-lite"/>
    </source>
</evidence>
<accession>A0A7J7EI04</accession>
<keyword evidence="3" id="KW-1185">Reference proteome</keyword>
<feature type="compositionally biased region" description="Basic and acidic residues" evidence="1">
    <location>
        <begin position="8"/>
        <end position="19"/>
    </location>
</feature>
<dbReference type="Proteomes" id="UP000551758">
    <property type="component" value="Unassembled WGS sequence"/>
</dbReference>
<gene>
    <name evidence="2" type="ORF">HPG69_014762</name>
</gene>
<protein>
    <submittedName>
        <fullName evidence="2">Uncharacterized protein</fullName>
    </submittedName>
</protein>
<evidence type="ECO:0000313" key="3">
    <source>
        <dbReference type="Proteomes" id="UP000551758"/>
    </source>
</evidence>
<reference evidence="2 3" key="1">
    <citation type="journal article" date="2020" name="Mol. Biol. Evol.">
        <title>Interspecific Gene Flow and the Evolution of Specialization in Black and White Rhinoceros.</title>
        <authorList>
            <person name="Moodley Y."/>
            <person name="Westbury M.V."/>
            <person name="Russo I.M."/>
            <person name="Gopalakrishnan S."/>
            <person name="Rakotoarivelo A."/>
            <person name="Olsen R.A."/>
            <person name="Prost S."/>
            <person name="Tunstall T."/>
            <person name="Ryder O.A."/>
            <person name="Dalen L."/>
            <person name="Bruford M.W."/>
        </authorList>
    </citation>
    <scope>NUCLEOTIDE SEQUENCE [LARGE SCALE GENOMIC DNA]</scope>
    <source>
        <strain evidence="2">SBR-YM</strain>
        <tissue evidence="2">Skin</tissue>
    </source>
</reference>
<proteinExistence type="predicted"/>
<feature type="region of interest" description="Disordered" evidence="1">
    <location>
        <begin position="1"/>
        <end position="26"/>
    </location>
</feature>
<name>A0A7J7EI04_DICBM</name>
<sequence length="103" mass="10954">AQKSGQRTAEKELTDRNWDQEDEAEGVGTCSVVHGGTFKGFKGLVVLSGGGVFLDLDCQMEIAVTSAPSFTSPKAENEATFRSITTSNGKRKISNPKTNGDSQ</sequence>
<comment type="caution">
    <text evidence="2">The sequence shown here is derived from an EMBL/GenBank/DDBJ whole genome shotgun (WGS) entry which is preliminary data.</text>
</comment>